<evidence type="ECO:0000256" key="1">
    <source>
        <dbReference type="SAM" id="MobiDB-lite"/>
    </source>
</evidence>
<comment type="caution">
    <text evidence="4">The sequence shown here is derived from an EMBL/GenBank/DDBJ whole genome shotgun (WGS) entry which is preliminary data.</text>
</comment>
<feature type="domain" description="HAM1-like C-terminal" evidence="2">
    <location>
        <begin position="624"/>
        <end position="760"/>
    </location>
</feature>
<reference evidence="4 5" key="1">
    <citation type="journal article" date="2018" name="G3 (Bethesda)">
        <title>Phylogenetic and Phylogenomic Definition of Rhizopus Species.</title>
        <authorList>
            <person name="Gryganskyi A.P."/>
            <person name="Golan J."/>
            <person name="Dolatabadi S."/>
            <person name="Mondo S."/>
            <person name="Robb S."/>
            <person name="Idnurm A."/>
            <person name="Muszewska A."/>
            <person name="Steczkiewicz K."/>
            <person name="Masonjones S."/>
            <person name="Liao H.L."/>
            <person name="Gajdeczka M.T."/>
            <person name="Anike F."/>
            <person name="Vuek A."/>
            <person name="Anishchenko I.M."/>
            <person name="Voigt K."/>
            <person name="de Hoog G.S."/>
            <person name="Smith M.E."/>
            <person name="Heitman J."/>
            <person name="Vilgalys R."/>
            <person name="Stajich J.E."/>
        </authorList>
    </citation>
    <scope>NUCLEOTIDE SEQUENCE [LARGE SCALE GENOMIC DNA]</scope>
    <source>
        <strain evidence="4 5">LSU 92-RS-03</strain>
    </source>
</reference>
<feature type="compositionally biased region" description="Polar residues" evidence="1">
    <location>
        <begin position="934"/>
        <end position="949"/>
    </location>
</feature>
<feature type="compositionally biased region" description="Polar residues" evidence="1">
    <location>
        <begin position="1"/>
        <end position="16"/>
    </location>
</feature>
<name>A0A367KN67_RHIST</name>
<feature type="region of interest" description="Disordered" evidence="1">
    <location>
        <begin position="1"/>
        <end position="24"/>
    </location>
</feature>
<dbReference type="PANTHER" id="PTHR31138">
    <property type="entry name" value="CHROMOSOME 19, WHOLE GENOME SHOTGUN SEQUENCE"/>
    <property type="match status" value="1"/>
</dbReference>
<dbReference type="GO" id="GO:0016874">
    <property type="term" value="F:ligase activity"/>
    <property type="evidence" value="ECO:0007669"/>
    <property type="project" value="UniProtKB-KW"/>
</dbReference>
<feature type="region of interest" description="Disordered" evidence="1">
    <location>
        <begin position="694"/>
        <end position="919"/>
    </location>
</feature>
<feature type="compositionally biased region" description="Polar residues" evidence="1">
    <location>
        <begin position="784"/>
        <end position="796"/>
    </location>
</feature>
<evidence type="ECO:0000259" key="2">
    <source>
        <dbReference type="Pfam" id="PF14613"/>
    </source>
</evidence>
<evidence type="ECO:0000313" key="5">
    <source>
        <dbReference type="Proteomes" id="UP000253551"/>
    </source>
</evidence>
<dbReference type="Proteomes" id="UP000253551">
    <property type="component" value="Unassembled WGS sequence"/>
</dbReference>
<feature type="compositionally biased region" description="Low complexity" evidence="1">
    <location>
        <begin position="755"/>
        <end position="775"/>
    </location>
</feature>
<dbReference type="AlphaFoldDB" id="A0A367KN67"/>
<feature type="compositionally biased region" description="Basic and acidic residues" evidence="1">
    <location>
        <begin position="838"/>
        <end position="919"/>
    </location>
</feature>
<dbReference type="Pfam" id="PF19343">
    <property type="entry name" value="HAM1_N"/>
    <property type="match status" value="1"/>
</dbReference>
<accession>A0A367KN67</accession>
<protein>
    <submittedName>
        <fullName evidence="4">DNA ligase (ATP)</fullName>
    </submittedName>
</protein>
<dbReference type="InterPro" id="IPR027842">
    <property type="entry name" value="HAM1-like_C"/>
</dbReference>
<dbReference type="OrthoDB" id="19394at2759"/>
<organism evidence="4 5">
    <name type="scientific">Rhizopus stolonifer</name>
    <name type="common">Rhizopus nigricans</name>
    <dbReference type="NCBI Taxonomy" id="4846"/>
    <lineage>
        <taxon>Eukaryota</taxon>
        <taxon>Fungi</taxon>
        <taxon>Fungi incertae sedis</taxon>
        <taxon>Mucoromycota</taxon>
        <taxon>Mucoromycotina</taxon>
        <taxon>Mucoromycetes</taxon>
        <taxon>Mucorales</taxon>
        <taxon>Mucorineae</taxon>
        <taxon>Rhizopodaceae</taxon>
        <taxon>Rhizopus</taxon>
    </lineage>
</organism>
<dbReference type="STRING" id="4846.A0A367KN67"/>
<dbReference type="EMBL" id="PJQM01000929">
    <property type="protein sequence ID" value="RCI03683.1"/>
    <property type="molecule type" value="Genomic_DNA"/>
</dbReference>
<feature type="domain" description="HAM1-like N-terminal" evidence="3">
    <location>
        <begin position="13"/>
        <end position="609"/>
    </location>
</feature>
<sequence length="986" mass="112300">MSTVNTKTENHTNQMDPKTAKQKATEEKYRLFGTLQAIRQGKMPHNDHLNDLLSKLAQNQIVLSREHLISEDGKLLLNDFRELLKTLETALNVKNKDELFQSMVYHLHCMDSPISKDNLNSAAKNNHDVNTMKSESKKASESIWRIGKLILINNEFRSVLGDSIDIFQDIFTSVTTKLGDSLKNTGDSLQENSQTQKPGKELVDSALDRGIDHHRKSSGLISTDPSDPHHAGLLNTGDSVHPSAISTEPSVKQDPQVANNTAQNETKFKDLAKNHYNDHKQHARQTIQSRVPKEKQDELLHRLQSVLSEIQRHPDYQDAIETLINLVKTWSSRLGKMSDDVQVQKDQESRHLAEKEFKTLVETWAQGKSIDPLLHGLQDVIKDAHQDPELREYYHSVMDYIKRLVREPGYAESTTEGERLMDRGRQVIKGNYKDHLNFLSNESRSYLNLIAKDPVARELSDRLAKIHRDLWMDGEGNPAFKPHLLNDIKMTLLPAFMDEIRYIPLPRIEYSDKQYDIVVENLVISGDTLLPNVFDTKIESFNSFSLKSDQSKPSSQSLLLRMSEIQADIDDVVFFYNKKSGFPKLQDSGVASMTVGGKGITLVLRIHNAMDPNKTFKVDYCKCSVDKLKVKVNDSRHNMLYKTIAPLMMGTIRKQMAKTIESMVIERLELFDQKITRSIVNTNQRLQDKHFESLSDAEKQGKQPRKVSPEQSRPGLWSTLVSIMNNNIKTRVNHRNEKKRDKKLRDDQASDVNSSKRSSVQFRSSGSSYSSAQDSGDILGEHNGSYNSPVQQSGQHGSLGRHSSSQRDHRNPLEQEQDFNNPLGHEDEQNRSSFNNPLRDERTFADSHNPLHGERTFADNHNPLHGERTRTDNHNPLHGERTRTDNHNPLHGERTRTDNHNPLHGERTRTDNHNPLHGERTADIQQGKQDFLQHGNQNRTLNPSTQENPLQGKHIDSPPPSPKKLSHDHSNNYKLANDLSNATNAH</sequence>
<dbReference type="Gene3D" id="3.15.10.10">
    <property type="entry name" value="Bactericidal permeability-increasing protein, domain 1"/>
    <property type="match status" value="1"/>
</dbReference>
<feature type="compositionally biased region" description="Polar residues" evidence="1">
    <location>
        <begin position="972"/>
        <end position="986"/>
    </location>
</feature>
<feature type="compositionally biased region" description="Polar residues" evidence="1">
    <location>
        <begin position="719"/>
        <end position="730"/>
    </location>
</feature>
<proteinExistence type="predicted"/>
<evidence type="ECO:0000313" key="4">
    <source>
        <dbReference type="EMBL" id="RCI03683.1"/>
    </source>
</evidence>
<keyword evidence="5" id="KW-1185">Reference proteome</keyword>
<dbReference type="GO" id="GO:0008289">
    <property type="term" value="F:lipid binding"/>
    <property type="evidence" value="ECO:0007669"/>
    <property type="project" value="InterPro"/>
</dbReference>
<feature type="region of interest" description="Disordered" evidence="1">
    <location>
        <begin position="934"/>
        <end position="986"/>
    </location>
</feature>
<keyword evidence="4" id="KW-0436">Ligase</keyword>
<feature type="region of interest" description="Disordered" evidence="1">
    <location>
        <begin position="215"/>
        <end position="259"/>
    </location>
</feature>
<gene>
    <name evidence="4" type="primary">LIG4_3</name>
    <name evidence="4" type="ORF">CU098_008871</name>
</gene>
<dbReference type="Pfam" id="PF14613">
    <property type="entry name" value="HAM1_C"/>
    <property type="match status" value="1"/>
</dbReference>
<feature type="compositionally biased region" description="Basic and acidic residues" evidence="1">
    <location>
        <begin position="734"/>
        <end position="748"/>
    </location>
</feature>
<dbReference type="InterPro" id="IPR017943">
    <property type="entry name" value="Bactericidal_perm-incr_a/b_dom"/>
</dbReference>
<dbReference type="InterPro" id="IPR045967">
    <property type="entry name" value="HAM1-like_N"/>
</dbReference>
<evidence type="ECO:0000259" key="3">
    <source>
        <dbReference type="Pfam" id="PF19343"/>
    </source>
</evidence>
<dbReference type="SUPFAM" id="SSF55394">
    <property type="entry name" value="Bactericidal permeability-increasing protein, BPI"/>
    <property type="match status" value="1"/>
</dbReference>
<dbReference type="PANTHER" id="PTHR31138:SF1">
    <property type="entry name" value="PDZ DOMAIN-CONTAINING PROTEIN"/>
    <property type="match status" value="1"/>
</dbReference>